<sequence length="101" mass="11189">QILQNSVQQATGRSFEVLMGKGDMVVNSYQMNANSHCRLRIGDYYTTAYETPVLYAISDTEKEKELSIIDFGERLGGSGCEGQIPFRHLDPIEAGLINSEA</sequence>
<protein>
    <submittedName>
        <fullName evidence="1">Uncharacterized protein</fullName>
    </submittedName>
</protein>
<feature type="non-terminal residue" evidence="1">
    <location>
        <position position="1"/>
    </location>
</feature>
<dbReference type="AlphaFoldDB" id="A0AAN5CGC0"/>
<reference evidence="2" key="1">
    <citation type="submission" date="2022-10" db="EMBL/GenBank/DDBJ databases">
        <title>Genome assembly of Pristionchus species.</title>
        <authorList>
            <person name="Yoshida K."/>
            <person name="Sommer R.J."/>
        </authorList>
    </citation>
    <scope>NUCLEOTIDE SEQUENCE [LARGE SCALE GENOMIC DNA]</scope>
    <source>
        <strain evidence="2">RS5460</strain>
    </source>
</reference>
<feature type="non-terminal residue" evidence="1">
    <location>
        <position position="101"/>
    </location>
</feature>
<accession>A0AAN5CGC0</accession>
<organism evidence="1 2">
    <name type="scientific">Pristionchus mayeri</name>
    <dbReference type="NCBI Taxonomy" id="1317129"/>
    <lineage>
        <taxon>Eukaryota</taxon>
        <taxon>Metazoa</taxon>
        <taxon>Ecdysozoa</taxon>
        <taxon>Nematoda</taxon>
        <taxon>Chromadorea</taxon>
        <taxon>Rhabditida</taxon>
        <taxon>Rhabditina</taxon>
        <taxon>Diplogasteromorpha</taxon>
        <taxon>Diplogasteroidea</taxon>
        <taxon>Neodiplogasteridae</taxon>
        <taxon>Pristionchus</taxon>
    </lineage>
</organism>
<evidence type="ECO:0000313" key="2">
    <source>
        <dbReference type="Proteomes" id="UP001328107"/>
    </source>
</evidence>
<keyword evidence="2" id="KW-1185">Reference proteome</keyword>
<comment type="caution">
    <text evidence="1">The sequence shown here is derived from an EMBL/GenBank/DDBJ whole genome shotgun (WGS) entry which is preliminary data.</text>
</comment>
<gene>
    <name evidence="1" type="ORF">PMAYCL1PPCAC_13382</name>
</gene>
<proteinExistence type="predicted"/>
<dbReference type="EMBL" id="BTRK01000003">
    <property type="protein sequence ID" value="GMR43187.1"/>
    <property type="molecule type" value="Genomic_DNA"/>
</dbReference>
<evidence type="ECO:0000313" key="1">
    <source>
        <dbReference type="EMBL" id="GMR43187.1"/>
    </source>
</evidence>
<dbReference type="Proteomes" id="UP001328107">
    <property type="component" value="Unassembled WGS sequence"/>
</dbReference>
<name>A0AAN5CGC0_9BILA</name>